<gene>
    <name evidence="4" type="primary">mqnA</name>
    <name evidence="5" type="ORF">PQO03_13270</name>
</gene>
<dbReference type="SUPFAM" id="SSF53850">
    <property type="entry name" value="Periplasmic binding protein-like II"/>
    <property type="match status" value="1"/>
</dbReference>
<dbReference type="PANTHER" id="PTHR37690">
    <property type="entry name" value="CHORISMATE DEHYDRATASE"/>
    <property type="match status" value="1"/>
</dbReference>
<reference evidence="5 6" key="1">
    <citation type="submission" date="2023-02" db="EMBL/GenBank/DDBJ databases">
        <title>Genome sequence of Lentisphaera profundi SAORIC-696.</title>
        <authorList>
            <person name="Kim e."/>
            <person name="Cho J.-C."/>
            <person name="Choi A."/>
            <person name="Kang I."/>
        </authorList>
    </citation>
    <scope>NUCLEOTIDE SEQUENCE [LARGE SCALE GENOMIC DNA]</scope>
    <source>
        <strain evidence="5 6">SAORIC-696</strain>
    </source>
</reference>
<dbReference type="InterPro" id="IPR030868">
    <property type="entry name" value="MqnA"/>
</dbReference>
<proteinExistence type="inferred from homology"/>
<dbReference type="Proteomes" id="UP001214250">
    <property type="component" value="Chromosome 2"/>
</dbReference>
<sequence>MLKLGLINYLNAFPFSWPITRDQNPAKNWQFILARPGKLNQLLAQGELQMSLVSAFEYLRNQQDYVIAPGISLSSKGYVNSVKLVSKVPIDELDGKTIHTTSASATSISILSILLGERNIKVKQLINYDCHQGVPQDAIAALTIGDEALTEDFSTFTHSWDLGAAWRESFNRDIVFALCAIRKDALVEYASEIDLLVNKLQNAPSESFACEETFAKACRKTYPEITKPMSYLHNLHFECGETEISNFNFYIELCAKHKLIDHVFKAQYYTNQPGYQHG</sequence>
<dbReference type="CDD" id="cd13634">
    <property type="entry name" value="PBP2_Sco4506"/>
    <property type="match status" value="1"/>
</dbReference>
<comment type="function">
    <text evidence="4">Catalyzes the dehydration of chorismate into 3-[(1-carboxyvinyl)oxy]benzoate, a step in the biosynthesis of menaquinone (MK, vitamin K2).</text>
</comment>
<evidence type="ECO:0000256" key="1">
    <source>
        <dbReference type="ARBA" id="ARBA00004863"/>
    </source>
</evidence>
<dbReference type="Pfam" id="PF02621">
    <property type="entry name" value="VitK2_biosynth"/>
    <property type="match status" value="1"/>
</dbReference>
<dbReference type="PANTHER" id="PTHR37690:SF1">
    <property type="entry name" value="CHORISMATE DEHYDRATASE"/>
    <property type="match status" value="1"/>
</dbReference>
<comment type="pathway">
    <text evidence="1 4">Quinol/quinone metabolism; menaquinone biosynthesis.</text>
</comment>
<name>A0ABY7VZU0_9BACT</name>
<keyword evidence="6" id="KW-1185">Reference proteome</keyword>
<evidence type="ECO:0000313" key="6">
    <source>
        <dbReference type="Proteomes" id="UP001214250"/>
    </source>
</evidence>
<comment type="catalytic activity">
    <reaction evidence="4">
        <text>chorismate = 3-[(1-carboxyvinyl)-oxy]benzoate + H2O</text>
        <dbReference type="Rhea" id="RHEA:40051"/>
        <dbReference type="ChEBI" id="CHEBI:15377"/>
        <dbReference type="ChEBI" id="CHEBI:29748"/>
        <dbReference type="ChEBI" id="CHEBI:76981"/>
        <dbReference type="EC" id="4.2.1.151"/>
    </reaction>
</comment>
<comment type="similarity">
    <text evidence="4">Belongs to the MqnA/MqnD family. MqnA subfamily.</text>
</comment>
<evidence type="ECO:0000313" key="5">
    <source>
        <dbReference type="EMBL" id="WDE98804.1"/>
    </source>
</evidence>
<keyword evidence="2 4" id="KW-0474">Menaquinone biosynthesis</keyword>
<accession>A0ABY7VZU0</accession>
<dbReference type="InterPro" id="IPR003773">
    <property type="entry name" value="Menaquinone_biosynth"/>
</dbReference>
<evidence type="ECO:0000256" key="4">
    <source>
        <dbReference type="HAMAP-Rule" id="MF_00995"/>
    </source>
</evidence>
<dbReference type="HAMAP" id="MF_00995">
    <property type="entry name" value="MqnA"/>
    <property type="match status" value="1"/>
</dbReference>
<protein>
    <recommendedName>
        <fullName evidence="4">Chorismate dehydratase</fullName>
        <ecNumber evidence="4">4.2.1.151</ecNumber>
    </recommendedName>
    <alternativeName>
        <fullName evidence="4">Menaquinone biosynthetic enzyme MqnA</fullName>
    </alternativeName>
</protein>
<keyword evidence="3 4" id="KW-0456">Lyase</keyword>
<organism evidence="5 6">
    <name type="scientific">Lentisphaera profundi</name>
    <dbReference type="NCBI Taxonomy" id="1658616"/>
    <lineage>
        <taxon>Bacteria</taxon>
        <taxon>Pseudomonadati</taxon>
        <taxon>Lentisphaerota</taxon>
        <taxon>Lentisphaeria</taxon>
        <taxon>Lentisphaerales</taxon>
        <taxon>Lentisphaeraceae</taxon>
        <taxon>Lentisphaera</taxon>
    </lineage>
</organism>
<dbReference type="Gene3D" id="3.40.190.10">
    <property type="entry name" value="Periplasmic binding protein-like II"/>
    <property type="match status" value="2"/>
</dbReference>
<dbReference type="RefSeq" id="WP_274153673.1">
    <property type="nucleotide sequence ID" value="NZ_CP117812.1"/>
</dbReference>
<dbReference type="EMBL" id="CP117812">
    <property type="protein sequence ID" value="WDE98804.1"/>
    <property type="molecule type" value="Genomic_DNA"/>
</dbReference>
<dbReference type="EC" id="4.2.1.151" evidence="4"/>
<evidence type="ECO:0000256" key="2">
    <source>
        <dbReference type="ARBA" id="ARBA00022428"/>
    </source>
</evidence>
<evidence type="ECO:0000256" key="3">
    <source>
        <dbReference type="ARBA" id="ARBA00023239"/>
    </source>
</evidence>